<dbReference type="InterPro" id="IPR017941">
    <property type="entry name" value="Rieske_2Fe-2S"/>
</dbReference>
<keyword evidence="6" id="KW-0560">Oxidoreductase</keyword>
<evidence type="ECO:0000259" key="10">
    <source>
        <dbReference type="PROSITE" id="PS51296"/>
    </source>
</evidence>
<proteinExistence type="predicted"/>
<dbReference type="PROSITE" id="PS51296">
    <property type="entry name" value="RIESKE"/>
    <property type="match status" value="1"/>
</dbReference>
<dbReference type="GO" id="GO:0005737">
    <property type="term" value="C:cytoplasm"/>
    <property type="evidence" value="ECO:0007669"/>
    <property type="project" value="TreeGrafter"/>
</dbReference>
<evidence type="ECO:0000256" key="5">
    <source>
        <dbReference type="ARBA" id="ARBA00022989"/>
    </source>
</evidence>
<dbReference type="PANTHER" id="PTHR21266">
    <property type="entry name" value="IRON-SULFUR DOMAIN CONTAINING PROTEIN"/>
    <property type="match status" value="1"/>
</dbReference>
<evidence type="ECO:0000256" key="1">
    <source>
        <dbReference type="ARBA" id="ARBA00004370"/>
    </source>
</evidence>
<evidence type="ECO:0000256" key="8">
    <source>
        <dbReference type="ARBA" id="ARBA00023014"/>
    </source>
</evidence>
<protein>
    <recommendedName>
        <fullName evidence="10">Rieske domain-containing protein</fullName>
    </recommendedName>
</protein>
<keyword evidence="9" id="KW-0472">Membrane</keyword>
<dbReference type="PANTHER" id="PTHR21266:SF32">
    <property type="entry name" value="CHOLESTEROL 7-DESATURASE NVD"/>
    <property type="match status" value="1"/>
</dbReference>
<evidence type="ECO:0000256" key="3">
    <source>
        <dbReference type="ARBA" id="ARBA00022714"/>
    </source>
</evidence>
<keyword evidence="12" id="KW-1185">Reference proteome</keyword>
<evidence type="ECO:0000256" key="4">
    <source>
        <dbReference type="ARBA" id="ARBA00022723"/>
    </source>
</evidence>
<dbReference type="InterPro" id="IPR036922">
    <property type="entry name" value="Rieske_2Fe-2S_sf"/>
</dbReference>
<evidence type="ECO:0000256" key="2">
    <source>
        <dbReference type="ARBA" id="ARBA00022692"/>
    </source>
</evidence>
<dbReference type="Proteomes" id="UP000235826">
    <property type="component" value="Chromosome"/>
</dbReference>
<dbReference type="GO" id="GO:0051537">
    <property type="term" value="F:2 iron, 2 sulfur cluster binding"/>
    <property type="evidence" value="ECO:0007669"/>
    <property type="project" value="UniProtKB-KW"/>
</dbReference>
<dbReference type="GO" id="GO:0046872">
    <property type="term" value="F:metal ion binding"/>
    <property type="evidence" value="ECO:0007669"/>
    <property type="project" value="UniProtKB-KW"/>
</dbReference>
<keyword evidence="5" id="KW-1133">Transmembrane helix</keyword>
<evidence type="ECO:0000313" key="12">
    <source>
        <dbReference type="Proteomes" id="UP000235826"/>
    </source>
</evidence>
<sequence length="326" mass="37394">MDNQNNWYPISLIGKLKKSPQRLILQGCPIVVYKGKSGWVVQKDSCPHRNYPLSAGKVINNELRCKYHGWRFDDKGFTTEIPGLKSHYKGKCAVLTTYSSHEHNGLLWVCLKPGTPFQLAAKPLPDRKIYSYRTTIKGDTADILENFLDPMHTSFLHDGLIRKSTKVNKTIAEIRAIKNGVQVKYTEESHQSGIIGSVFGRFITHSYGILSKGNIIDLEFYSKKGLEMTNRFIIVPTKPGENYFFSQITANNRWVPSWLKIGMLTPFFYMALQQDKKAVELLSANKKQVELDPLQSTYLDIMRRYIDRMLNGEAFNVTEKDIELYL</sequence>
<organism evidence="11 12">
    <name type="scientific">Flavivirga eckloniae</name>
    <dbReference type="NCBI Taxonomy" id="1803846"/>
    <lineage>
        <taxon>Bacteria</taxon>
        <taxon>Pseudomonadati</taxon>
        <taxon>Bacteroidota</taxon>
        <taxon>Flavobacteriia</taxon>
        <taxon>Flavobacteriales</taxon>
        <taxon>Flavobacteriaceae</taxon>
        <taxon>Flavivirga</taxon>
    </lineage>
</organism>
<keyword evidence="4" id="KW-0479">Metal-binding</keyword>
<dbReference type="KEGG" id="fek:C1H87_20610"/>
<feature type="domain" description="Rieske" evidence="10">
    <location>
        <begin position="7"/>
        <end position="109"/>
    </location>
</feature>
<dbReference type="GO" id="GO:0016020">
    <property type="term" value="C:membrane"/>
    <property type="evidence" value="ECO:0007669"/>
    <property type="project" value="UniProtKB-SubCell"/>
</dbReference>
<dbReference type="OrthoDB" id="9800776at2"/>
<dbReference type="Pfam" id="PF00355">
    <property type="entry name" value="Rieske"/>
    <property type="match status" value="1"/>
</dbReference>
<reference evidence="11 12" key="1">
    <citation type="submission" date="2018-01" db="EMBL/GenBank/DDBJ databases">
        <title>Complete genome sequence of Flavivirga eckloniae ECD14 isolated from seaweed Ecklonia cava.</title>
        <authorList>
            <person name="Lee J.H."/>
            <person name="Baik K.S."/>
            <person name="Seong C.N."/>
        </authorList>
    </citation>
    <scope>NUCLEOTIDE SEQUENCE [LARGE SCALE GENOMIC DNA]</scope>
    <source>
        <strain evidence="11 12">ECD14</strain>
    </source>
</reference>
<comment type="subcellular location">
    <subcellularLocation>
        <location evidence="1">Membrane</location>
    </subcellularLocation>
</comment>
<evidence type="ECO:0000313" key="11">
    <source>
        <dbReference type="EMBL" id="AUP80982.1"/>
    </source>
</evidence>
<keyword evidence="8" id="KW-0411">Iron-sulfur</keyword>
<dbReference type="GO" id="GO:0016491">
    <property type="term" value="F:oxidoreductase activity"/>
    <property type="evidence" value="ECO:0007669"/>
    <property type="project" value="UniProtKB-KW"/>
</dbReference>
<keyword evidence="7" id="KW-0408">Iron</keyword>
<evidence type="ECO:0000256" key="6">
    <source>
        <dbReference type="ARBA" id="ARBA00023002"/>
    </source>
</evidence>
<evidence type="ECO:0000256" key="9">
    <source>
        <dbReference type="ARBA" id="ARBA00023136"/>
    </source>
</evidence>
<dbReference type="SUPFAM" id="SSF55961">
    <property type="entry name" value="Bet v1-like"/>
    <property type="match status" value="1"/>
</dbReference>
<dbReference type="EMBL" id="CP025791">
    <property type="protein sequence ID" value="AUP80982.1"/>
    <property type="molecule type" value="Genomic_DNA"/>
</dbReference>
<keyword evidence="2" id="KW-0812">Transmembrane</keyword>
<gene>
    <name evidence="11" type="ORF">C1H87_20610</name>
</gene>
<dbReference type="AlphaFoldDB" id="A0A2K9PV84"/>
<name>A0A2K9PV84_9FLAO</name>
<dbReference type="SUPFAM" id="SSF50022">
    <property type="entry name" value="ISP domain"/>
    <property type="match status" value="1"/>
</dbReference>
<evidence type="ECO:0000256" key="7">
    <source>
        <dbReference type="ARBA" id="ARBA00023004"/>
    </source>
</evidence>
<dbReference type="Gene3D" id="3.90.380.10">
    <property type="entry name" value="Naphthalene 1,2-dioxygenase Alpha Subunit, Chain A, domain 1"/>
    <property type="match status" value="1"/>
</dbReference>
<dbReference type="RefSeq" id="WP_102757625.1">
    <property type="nucleotide sequence ID" value="NZ_CP025791.1"/>
</dbReference>
<dbReference type="Gene3D" id="2.102.10.10">
    <property type="entry name" value="Rieske [2Fe-2S] iron-sulphur domain"/>
    <property type="match status" value="1"/>
</dbReference>
<accession>A0A2K9PV84</accession>
<keyword evidence="3" id="KW-0001">2Fe-2S</keyword>
<dbReference type="InterPro" id="IPR050584">
    <property type="entry name" value="Cholesterol_7-desaturase"/>
</dbReference>